<evidence type="ECO:0000313" key="2">
    <source>
        <dbReference type="EMBL" id="EFN50964.1"/>
    </source>
</evidence>
<dbReference type="InterPro" id="IPR003774">
    <property type="entry name" value="AlgH-like"/>
</dbReference>
<sequence length="344" mass="36254">MSSRLAKPAGGALLLEAEEVRGRSRRQGLGCRAAASGDDDAASHVPDTLPVAGLDSDWRKFRAQLVASSSGAAAAAPAAGAATPADAAWAHSLPQPEHGCLLLANPLMFGASQTYFHMSVVLVWAHDSRGSAGLILNRLAGWPTEYLVSRFGAGAGFLTPEFDKAQLYLGGDVGPDTVHLLHGVPDLAASSEVFSGVWLGGFEAAKRGIAEGRYEASQFKVLTRYAGWGPGQLESECARGVWLPVSASKHAVLRWAEPTSAVDDYWHYVAQLAGGDLAALSREVLGVADPDIQRAAGGGYAPKAEEEESEPGLGGPHVARARWQQQQRRRGRLPEADYRDGAGI</sequence>
<evidence type="ECO:0008006" key="4">
    <source>
        <dbReference type="Google" id="ProtNLM"/>
    </source>
</evidence>
<dbReference type="InParanoid" id="E1ZTA4"/>
<dbReference type="Gene3D" id="3.40.1740.10">
    <property type="entry name" value="VC0467-like"/>
    <property type="match status" value="1"/>
</dbReference>
<gene>
    <name evidence="2" type="ORF">CHLNCDRAFT_59365</name>
</gene>
<feature type="compositionally biased region" description="Basic and acidic residues" evidence="1">
    <location>
        <begin position="332"/>
        <end position="344"/>
    </location>
</feature>
<dbReference type="Pfam" id="PF02622">
    <property type="entry name" value="DUF179"/>
    <property type="match status" value="1"/>
</dbReference>
<dbReference type="Proteomes" id="UP000008141">
    <property type="component" value="Unassembled WGS sequence"/>
</dbReference>
<evidence type="ECO:0000256" key="1">
    <source>
        <dbReference type="SAM" id="MobiDB-lite"/>
    </source>
</evidence>
<organism evidence="3">
    <name type="scientific">Chlorella variabilis</name>
    <name type="common">Green alga</name>
    <dbReference type="NCBI Taxonomy" id="554065"/>
    <lineage>
        <taxon>Eukaryota</taxon>
        <taxon>Viridiplantae</taxon>
        <taxon>Chlorophyta</taxon>
        <taxon>core chlorophytes</taxon>
        <taxon>Trebouxiophyceae</taxon>
        <taxon>Chlorellales</taxon>
        <taxon>Chlorellaceae</taxon>
        <taxon>Chlorella clade</taxon>
        <taxon>Chlorella</taxon>
    </lineage>
</organism>
<reference evidence="2 3" key="1">
    <citation type="journal article" date="2010" name="Plant Cell">
        <title>The Chlorella variabilis NC64A genome reveals adaptation to photosymbiosis, coevolution with viruses, and cryptic sex.</title>
        <authorList>
            <person name="Blanc G."/>
            <person name="Duncan G."/>
            <person name="Agarkova I."/>
            <person name="Borodovsky M."/>
            <person name="Gurnon J."/>
            <person name="Kuo A."/>
            <person name="Lindquist E."/>
            <person name="Lucas S."/>
            <person name="Pangilinan J."/>
            <person name="Polle J."/>
            <person name="Salamov A."/>
            <person name="Terry A."/>
            <person name="Yamada T."/>
            <person name="Dunigan D.D."/>
            <person name="Grigoriev I.V."/>
            <person name="Claverie J.M."/>
            <person name="Van Etten J.L."/>
        </authorList>
    </citation>
    <scope>NUCLEOTIDE SEQUENCE [LARGE SCALE GENOMIC DNA]</scope>
    <source>
        <strain evidence="2 3">NC64A</strain>
    </source>
</reference>
<feature type="region of interest" description="Disordered" evidence="1">
    <location>
        <begin position="296"/>
        <end position="344"/>
    </location>
</feature>
<protein>
    <recommendedName>
        <fullName evidence="4">Transcriptional regulator</fullName>
    </recommendedName>
</protein>
<dbReference type="EMBL" id="GL433870">
    <property type="protein sequence ID" value="EFN50964.1"/>
    <property type="molecule type" value="Genomic_DNA"/>
</dbReference>
<dbReference type="KEGG" id="cvr:CHLNCDRAFT_59365"/>
<name>E1ZTA4_CHLVA</name>
<feature type="region of interest" description="Disordered" evidence="1">
    <location>
        <begin position="21"/>
        <end position="44"/>
    </location>
</feature>
<dbReference type="RefSeq" id="XP_005843066.1">
    <property type="nucleotide sequence ID" value="XM_005843004.1"/>
</dbReference>
<dbReference type="SUPFAM" id="SSF143456">
    <property type="entry name" value="VC0467-like"/>
    <property type="match status" value="1"/>
</dbReference>
<dbReference type="OrthoDB" id="272750at2759"/>
<proteinExistence type="predicted"/>
<dbReference type="AlphaFoldDB" id="E1ZTA4"/>
<dbReference type="GeneID" id="17350392"/>
<accession>E1ZTA4</accession>
<dbReference type="eggNOG" id="ENOG502QRDU">
    <property type="taxonomic scope" value="Eukaryota"/>
</dbReference>
<dbReference type="PANTHER" id="PTHR31984">
    <property type="entry name" value="TRANSPORTER, PUTATIVE (DUF179)-RELATED"/>
    <property type="match status" value="1"/>
</dbReference>
<dbReference type="PANTHER" id="PTHR31984:SF17">
    <property type="entry name" value="TRANSCRIPTIONAL REGULATOR"/>
    <property type="match status" value="1"/>
</dbReference>
<evidence type="ECO:0000313" key="3">
    <source>
        <dbReference type="Proteomes" id="UP000008141"/>
    </source>
</evidence>
<keyword evidence="3" id="KW-1185">Reference proteome</keyword>